<evidence type="ECO:0000256" key="1">
    <source>
        <dbReference type="SAM" id="MobiDB-lite"/>
    </source>
</evidence>
<dbReference type="AlphaFoldDB" id="A0A7J8XFB1"/>
<keyword evidence="4" id="KW-1185">Reference proteome</keyword>
<evidence type="ECO:0000256" key="2">
    <source>
        <dbReference type="SAM" id="Phobius"/>
    </source>
</evidence>
<name>A0A7J8XFB1_GOSAI</name>
<accession>A0A7J8XFB1</accession>
<comment type="caution">
    <text evidence="3">The sequence shown here is derived from an EMBL/GenBank/DDBJ whole genome shotgun (WGS) entry which is preliminary data.</text>
</comment>
<reference evidence="3 4" key="1">
    <citation type="journal article" date="2019" name="Genome Biol. Evol.">
        <title>Insights into the evolution of the New World diploid cottons (Gossypium, subgenus Houzingenia) based on genome sequencing.</title>
        <authorList>
            <person name="Grover C.E."/>
            <person name="Arick M.A. 2nd"/>
            <person name="Thrash A."/>
            <person name="Conover J.L."/>
            <person name="Sanders W.S."/>
            <person name="Peterson D.G."/>
            <person name="Frelichowski J.E."/>
            <person name="Scheffler J.A."/>
            <person name="Scheffler B.E."/>
            <person name="Wendel J.F."/>
        </authorList>
    </citation>
    <scope>NUCLEOTIDE SEQUENCE [LARGE SCALE GENOMIC DNA]</scope>
    <source>
        <strain evidence="3">185</strain>
        <tissue evidence="3">Leaf</tissue>
    </source>
</reference>
<evidence type="ECO:0000313" key="4">
    <source>
        <dbReference type="Proteomes" id="UP000593577"/>
    </source>
</evidence>
<keyword evidence="2" id="KW-0812">Transmembrane</keyword>
<protein>
    <submittedName>
        <fullName evidence="3">Uncharacterized protein</fullName>
    </submittedName>
</protein>
<keyword evidence="2" id="KW-1133">Transmembrane helix</keyword>
<dbReference type="InterPro" id="IPR038821">
    <property type="entry name" value="CLE45-like"/>
</dbReference>
<evidence type="ECO:0000313" key="3">
    <source>
        <dbReference type="EMBL" id="MBA0685479.1"/>
    </source>
</evidence>
<feature type="region of interest" description="Disordered" evidence="1">
    <location>
        <begin position="97"/>
        <end position="128"/>
    </location>
</feature>
<dbReference type="EMBL" id="JABFAA010000007">
    <property type="protein sequence ID" value="MBA0685479.1"/>
    <property type="molecule type" value="Genomic_DNA"/>
</dbReference>
<feature type="compositionally biased region" description="Basic and acidic residues" evidence="1">
    <location>
        <begin position="119"/>
        <end position="128"/>
    </location>
</feature>
<dbReference type="PANTHER" id="PTHR36726">
    <property type="entry name" value="CLAVATA3/ESR (CLE)-RELATED PROTEIN 45"/>
    <property type="match status" value="1"/>
</dbReference>
<sequence length="128" mass="13847">MVMVMVMVLVGKEKQNQSEKDNWSAKGSVQTCQGCIKMKMVFGGNSRGFIVIVIACCIGLMGVVQPDRVSGLAFVGRSGIVKAVVTVEALQTRQDLGPVSSSSSVMFDPNRSNKRKIKRGSDPIHDRC</sequence>
<feature type="transmembrane region" description="Helical" evidence="2">
    <location>
        <begin position="47"/>
        <end position="64"/>
    </location>
</feature>
<proteinExistence type="predicted"/>
<gene>
    <name evidence="3" type="ORF">Goari_013137</name>
</gene>
<dbReference type="PANTHER" id="PTHR36726:SF5">
    <property type="entry name" value="CLAVATA3_ESR (CLE) GENE FAMILY MEMBER MTCLE11"/>
    <property type="match status" value="1"/>
</dbReference>
<dbReference type="Proteomes" id="UP000593577">
    <property type="component" value="Unassembled WGS sequence"/>
</dbReference>
<keyword evidence="2" id="KW-0472">Membrane</keyword>
<organism evidence="3 4">
    <name type="scientific">Gossypium aridum</name>
    <name type="common">American cotton</name>
    <name type="synonym">Erioxylum aridum</name>
    <dbReference type="NCBI Taxonomy" id="34290"/>
    <lineage>
        <taxon>Eukaryota</taxon>
        <taxon>Viridiplantae</taxon>
        <taxon>Streptophyta</taxon>
        <taxon>Embryophyta</taxon>
        <taxon>Tracheophyta</taxon>
        <taxon>Spermatophyta</taxon>
        <taxon>Magnoliopsida</taxon>
        <taxon>eudicotyledons</taxon>
        <taxon>Gunneridae</taxon>
        <taxon>Pentapetalae</taxon>
        <taxon>rosids</taxon>
        <taxon>malvids</taxon>
        <taxon>Malvales</taxon>
        <taxon>Malvaceae</taxon>
        <taxon>Malvoideae</taxon>
        <taxon>Gossypium</taxon>
    </lineage>
</organism>